<dbReference type="SUPFAM" id="SSF57850">
    <property type="entry name" value="RING/U-box"/>
    <property type="match status" value="1"/>
</dbReference>
<feature type="region of interest" description="Disordered" evidence="11">
    <location>
        <begin position="199"/>
        <end position="225"/>
    </location>
</feature>
<evidence type="ECO:0000256" key="8">
    <source>
        <dbReference type="ARBA" id="ARBA00022833"/>
    </source>
</evidence>
<dbReference type="InterPro" id="IPR004181">
    <property type="entry name" value="Znf_MIZ"/>
</dbReference>
<dbReference type="Gene3D" id="3.30.40.10">
    <property type="entry name" value="Zinc/RING finger domain, C3HC4 (zinc finger)"/>
    <property type="match status" value="1"/>
</dbReference>
<dbReference type="EMBL" id="HBGT01007876">
    <property type="protein sequence ID" value="CAD9397693.1"/>
    <property type="molecule type" value="Transcribed_RNA"/>
</dbReference>
<evidence type="ECO:0000256" key="9">
    <source>
        <dbReference type="ARBA" id="ARBA00023242"/>
    </source>
</evidence>
<keyword evidence="8" id="KW-0862">Zinc</keyword>
<keyword evidence="5" id="KW-0479">Metal-binding</keyword>
<comment type="similarity">
    <text evidence="3">Belongs to the NSE2 family.</text>
</comment>
<dbReference type="GO" id="GO:0000724">
    <property type="term" value="P:double-strand break repair via homologous recombination"/>
    <property type="evidence" value="ECO:0007669"/>
    <property type="project" value="InterPro"/>
</dbReference>
<dbReference type="InterPro" id="IPR013083">
    <property type="entry name" value="Znf_RING/FYVE/PHD"/>
</dbReference>
<dbReference type="Pfam" id="PF11789">
    <property type="entry name" value="zf-Nse"/>
    <property type="match status" value="1"/>
</dbReference>
<comment type="pathway">
    <text evidence="2">Protein modification; protein sumoylation.</text>
</comment>
<feature type="compositionally biased region" description="Acidic residues" evidence="11">
    <location>
        <begin position="211"/>
        <end position="225"/>
    </location>
</feature>
<keyword evidence="9" id="KW-0539">Nucleus</keyword>
<keyword evidence="6 10" id="KW-0863">Zinc-finger</keyword>
<reference evidence="13" key="1">
    <citation type="submission" date="2021-01" db="EMBL/GenBank/DDBJ databases">
        <authorList>
            <person name="Corre E."/>
            <person name="Pelletier E."/>
            <person name="Niang G."/>
            <person name="Scheremetjew M."/>
            <person name="Finn R."/>
            <person name="Kale V."/>
            <person name="Holt S."/>
            <person name="Cochrane G."/>
            <person name="Meng A."/>
            <person name="Brown T."/>
            <person name="Cohen L."/>
        </authorList>
    </citation>
    <scope>NUCLEOTIDE SEQUENCE</scope>
    <source>
        <strain evidence="13">RCC1693</strain>
    </source>
</reference>
<evidence type="ECO:0000256" key="10">
    <source>
        <dbReference type="PROSITE-ProRule" id="PRU00452"/>
    </source>
</evidence>
<evidence type="ECO:0000256" key="6">
    <source>
        <dbReference type="ARBA" id="ARBA00022771"/>
    </source>
</evidence>
<dbReference type="PANTHER" id="PTHR21330">
    <property type="entry name" value="E3 SUMO-PROTEIN LIGASE NSE2"/>
    <property type="match status" value="1"/>
</dbReference>
<dbReference type="UniPathway" id="UPA00886"/>
<accession>A0A7S2BI37</accession>
<dbReference type="AlphaFoldDB" id="A0A7S2BI37"/>
<gene>
    <name evidence="13" type="ORF">FPAR1323_LOCUS4264</name>
</gene>
<evidence type="ECO:0000256" key="7">
    <source>
        <dbReference type="ARBA" id="ARBA00022786"/>
    </source>
</evidence>
<dbReference type="CDD" id="cd16651">
    <property type="entry name" value="SPL-RING_NSE2"/>
    <property type="match status" value="1"/>
</dbReference>
<organism evidence="13">
    <name type="scientific">Florenciella parvula</name>
    <dbReference type="NCBI Taxonomy" id="236787"/>
    <lineage>
        <taxon>Eukaryota</taxon>
        <taxon>Sar</taxon>
        <taxon>Stramenopiles</taxon>
        <taxon>Ochrophyta</taxon>
        <taxon>Dictyochophyceae</taxon>
        <taxon>Florenciellales</taxon>
        <taxon>Florenciella</taxon>
    </lineage>
</organism>
<evidence type="ECO:0000256" key="3">
    <source>
        <dbReference type="ARBA" id="ARBA00008212"/>
    </source>
</evidence>
<sequence length="225" mass="24659">MESLKERLVVIGAKNDLLESQKGHLGQALSQLGVEVRQGQHKYGAGGDGSSSSASSSSSSASQAQPPDFEKIVGDLYRERAGDQTADAHEQFLRDGKDCNDIRATLAMEDAGGDDEIEQVRTENDLKQEVFCPLTQDIMTDPLTCKECNHSFEGKAIISMLKNKNTGISCPVAGCSVKVTKAKLVKNPRLEKKIVRYHKQQAQSSQYSQMDAEDIEDDEEVYMAD</sequence>
<dbReference type="PANTHER" id="PTHR21330:SF1">
    <property type="entry name" value="E3 SUMO-PROTEIN LIGASE NSE2"/>
    <property type="match status" value="1"/>
</dbReference>
<evidence type="ECO:0000256" key="11">
    <source>
        <dbReference type="SAM" id="MobiDB-lite"/>
    </source>
</evidence>
<dbReference type="InterPro" id="IPR026846">
    <property type="entry name" value="Nse2(Mms21)"/>
</dbReference>
<dbReference type="GO" id="GO:0005634">
    <property type="term" value="C:nucleus"/>
    <property type="evidence" value="ECO:0007669"/>
    <property type="project" value="UniProtKB-SubCell"/>
</dbReference>
<evidence type="ECO:0000259" key="12">
    <source>
        <dbReference type="PROSITE" id="PS51044"/>
    </source>
</evidence>
<evidence type="ECO:0000256" key="4">
    <source>
        <dbReference type="ARBA" id="ARBA00022679"/>
    </source>
</evidence>
<dbReference type="PROSITE" id="PS51044">
    <property type="entry name" value="ZF_SP_RING"/>
    <property type="match status" value="1"/>
</dbReference>
<dbReference type="GO" id="GO:0061665">
    <property type="term" value="F:SUMO ligase activity"/>
    <property type="evidence" value="ECO:0007669"/>
    <property type="project" value="TreeGrafter"/>
</dbReference>
<evidence type="ECO:0000256" key="1">
    <source>
        <dbReference type="ARBA" id="ARBA00004123"/>
    </source>
</evidence>
<evidence type="ECO:0000256" key="2">
    <source>
        <dbReference type="ARBA" id="ARBA00004718"/>
    </source>
</evidence>
<evidence type="ECO:0000256" key="5">
    <source>
        <dbReference type="ARBA" id="ARBA00022723"/>
    </source>
</evidence>
<dbReference type="GO" id="GO:0030915">
    <property type="term" value="C:Smc5-Smc6 complex"/>
    <property type="evidence" value="ECO:0007669"/>
    <property type="project" value="InterPro"/>
</dbReference>
<name>A0A7S2BI37_9STRA</name>
<dbReference type="GO" id="GO:0008270">
    <property type="term" value="F:zinc ion binding"/>
    <property type="evidence" value="ECO:0007669"/>
    <property type="project" value="UniProtKB-KW"/>
</dbReference>
<feature type="compositionally biased region" description="Polar residues" evidence="11">
    <location>
        <begin position="200"/>
        <end position="209"/>
    </location>
</feature>
<feature type="region of interest" description="Disordered" evidence="11">
    <location>
        <begin position="39"/>
        <end position="70"/>
    </location>
</feature>
<protein>
    <recommendedName>
        <fullName evidence="12">SP-RING-type domain-containing protein</fullName>
    </recommendedName>
</protein>
<dbReference type="GO" id="GO:0016925">
    <property type="term" value="P:protein sumoylation"/>
    <property type="evidence" value="ECO:0007669"/>
    <property type="project" value="UniProtKB-UniPathway"/>
</dbReference>
<proteinExistence type="inferred from homology"/>
<comment type="subcellular location">
    <subcellularLocation>
        <location evidence="1">Nucleus</location>
    </subcellularLocation>
</comment>
<keyword evidence="7" id="KW-0833">Ubl conjugation pathway</keyword>
<feature type="domain" description="SP-RING-type" evidence="12">
    <location>
        <begin position="113"/>
        <end position="208"/>
    </location>
</feature>
<keyword evidence="4" id="KW-0808">Transferase</keyword>
<evidence type="ECO:0000313" key="13">
    <source>
        <dbReference type="EMBL" id="CAD9397693.1"/>
    </source>
</evidence>
<feature type="compositionally biased region" description="Low complexity" evidence="11">
    <location>
        <begin position="50"/>
        <end position="62"/>
    </location>
</feature>